<name>A0ABT7V9W4_9ACTN</name>
<dbReference type="RefSeq" id="WP_289545279.1">
    <property type="nucleotide sequence ID" value="NZ_JAUDDZ010000009.1"/>
</dbReference>
<dbReference type="Gene3D" id="2.40.260.10">
    <property type="entry name" value="Sortase"/>
    <property type="match status" value="1"/>
</dbReference>
<dbReference type="InterPro" id="IPR009835">
    <property type="entry name" value="SrtB"/>
</dbReference>
<sequence>MSMPIVSRRSLCLLAPLAVISATFGWLAAPYLQGEAEYARLRKLADFPATHRDAALPTASAHDAPPSDPLMQRTVDWSALSDINPDVIGWIYVPNTPIDYPVVQAPPDDPDRYLHTTFEGAVSYPNNQGTIYLDAGNAVPGFSSEAPLIYGHQQLNGSMLSAFSENHLQGVMDEHADVYLYDPTHARHIELFAANAVDASEETVRTSFSSQQELRSWIDEKLAASEVVRYDPGPIDQLWTFCTCSYGLWQNQRTLSYGCVIDELDYMMTDELPV</sequence>
<evidence type="ECO:0000313" key="2">
    <source>
        <dbReference type="Proteomes" id="UP001529421"/>
    </source>
</evidence>
<organism evidence="1 2">
    <name type="scientific">Enorma phocaeensis</name>
    <dbReference type="NCBI Taxonomy" id="1871019"/>
    <lineage>
        <taxon>Bacteria</taxon>
        <taxon>Bacillati</taxon>
        <taxon>Actinomycetota</taxon>
        <taxon>Coriobacteriia</taxon>
        <taxon>Coriobacteriales</taxon>
        <taxon>Coriobacteriaceae</taxon>
        <taxon>Enorma</taxon>
    </lineage>
</organism>
<dbReference type="CDD" id="cd05826">
    <property type="entry name" value="Sortase_B"/>
    <property type="match status" value="1"/>
</dbReference>
<dbReference type="SUPFAM" id="SSF63817">
    <property type="entry name" value="Sortase"/>
    <property type="match status" value="1"/>
</dbReference>
<comment type="caution">
    <text evidence="1">The sequence shown here is derived from an EMBL/GenBank/DDBJ whole genome shotgun (WGS) entry which is preliminary data.</text>
</comment>
<reference evidence="1 2" key="2">
    <citation type="submission" date="2023-06" db="EMBL/GenBank/DDBJ databases">
        <authorList>
            <person name="Zeman M."/>
            <person name="Kubasova T."/>
            <person name="Jahodarova E."/>
            <person name="Nykrynova M."/>
            <person name="Rychlik I."/>
        </authorList>
    </citation>
    <scope>NUCLEOTIDE SEQUENCE [LARGE SCALE GENOMIC DNA]</scope>
    <source>
        <strain evidence="1 2">154_Feed</strain>
    </source>
</reference>
<proteinExistence type="predicted"/>
<protein>
    <submittedName>
        <fullName evidence="1">Class B sortase</fullName>
    </submittedName>
</protein>
<keyword evidence="2" id="KW-1185">Reference proteome</keyword>
<gene>
    <name evidence="1" type="ORF">QUW28_07200</name>
</gene>
<dbReference type="EMBL" id="JAUDDZ010000009">
    <property type="protein sequence ID" value="MDM8275277.1"/>
    <property type="molecule type" value="Genomic_DNA"/>
</dbReference>
<accession>A0ABT7V9W4</accession>
<dbReference type="InterPro" id="IPR023365">
    <property type="entry name" value="Sortase_dom-sf"/>
</dbReference>
<reference evidence="2" key="1">
    <citation type="submission" date="2023-06" db="EMBL/GenBank/DDBJ databases">
        <title>Identification and characterization of horizontal gene transfer across gut microbiota members of farm animals based on homology search.</title>
        <authorList>
            <person name="Zeman M."/>
            <person name="Kubasova T."/>
            <person name="Jahodarova E."/>
            <person name="Nykrynova M."/>
            <person name="Rychlik I."/>
        </authorList>
    </citation>
    <scope>NUCLEOTIDE SEQUENCE [LARGE SCALE GENOMIC DNA]</scope>
    <source>
        <strain evidence="2">154_Feed</strain>
    </source>
</reference>
<evidence type="ECO:0000313" key="1">
    <source>
        <dbReference type="EMBL" id="MDM8275277.1"/>
    </source>
</evidence>
<dbReference type="Proteomes" id="UP001529421">
    <property type="component" value="Unassembled WGS sequence"/>
</dbReference>